<dbReference type="PANTHER" id="PTHR47505:SF1">
    <property type="entry name" value="DNA UTILIZATION PROTEIN YHGH"/>
    <property type="match status" value="1"/>
</dbReference>
<dbReference type="InterPro" id="IPR029057">
    <property type="entry name" value="PRTase-like"/>
</dbReference>
<dbReference type="InterPro" id="IPR000836">
    <property type="entry name" value="PRTase_dom"/>
</dbReference>
<dbReference type="Proteomes" id="UP000653472">
    <property type="component" value="Unassembled WGS sequence"/>
</dbReference>
<sequence>MVDIFSSLTELLAPSSCTFCAARTDGTELCASCRDALPWNTVACPRCALPQAHDGLCAHCAQHPPPFAAAWAPFRLAPPVRQQIHALKYQATFRHAQLLGRLFVDRLRTREAPVPDVVIPVPLHPTRLWRRGYNQSVELARALRRDGLRVEPRWAQRLRRTADQIGTDAVARRRQVAKAFAVDPRVAGLRVALLDDVMTTGATLAELARTCRRAGAAEVEAWAIARAP</sequence>
<reference evidence="3" key="1">
    <citation type="submission" date="2020-03" db="EMBL/GenBank/DDBJ databases">
        <title>Solimonas marina sp. nov., isolated from deep seawater of the Pacific Ocean.</title>
        <authorList>
            <person name="Liu X."/>
            <person name="Lai Q."/>
            <person name="Sun F."/>
            <person name="Gai Y."/>
            <person name="Li G."/>
            <person name="Shao Z."/>
        </authorList>
    </citation>
    <scope>NUCLEOTIDE SEQUENCE</scope>
    <source>
        <strain evidence="3">C16B3</strain>
    </source>
</reference>
<gene>
    <name evidence="3" type="ORF">G7Y82_07715</name>
</gene>
<comment type="caution">
    <text evidence="3">The sequence shown here is derived from an EMBL/GenBank/DDBJ whole genome shotgun (WGS) entry which is preliminary data.</text>
</comment>
<evidence type="ECO:0000313" key="4">
    <source>
        <dbReference type="Proteomes" id="UP000653472"/>
    </source>
</evidence>
<evidence type="ECO:0000256" key="1">
    <source>
        <dbReference type="ARBA" id="ARBA00008007"/>
    </source>
</evidence>
<keyword evidence="4" id="KW-1185">Reference proteome</keyword>
<comment type="similarity">
    <text evidence="1">Belongs to the ComF/GntX family.</text>
</comment>
<proteinExistence type="inferred from homology"/>
<protein>
    <submittedName>
        <fullName evidence="3">ComF family protein</fullName>
    </submittedName>
</protein>
<name>A0A969WB18_9GAMM</name>
<dbReference type="SUPFAM" id="SSF53271">
    <property type="entry name" value="PRTase-like"/>
    <property type="match status" value="1"/>
</dbReference>
<accession>A0A969WB18</accession>
<dbReference type="CDD" id="cd06223">
    <property type="entry name" value="PRTases_typeI"/>
    <property type="match status" value="1"/>
</dbReference>
<dbReference type="InterPro" id="IPR051910">
    <property type="entry name" value="ComF/GntX_DNA_util-trans"/>
</dbReference>
<evidence type="ECO:0000313" key="3">
    <source>
        <dbReference type="EMBL" id="NKF22201.1"/>
    </source>
</evidence>
<dbReference type="EMBL" id="JAAVXB010000003">
    <property type="protein sequence ID" value="NKF22201.1"/>
    <property type="molecule type" value="Genomic_DNA"/>
</dbReference>
<dbReference type="RefSeq" id="WP_168147442.1">
    <property type="nucleotide sequence ID" value="NZ_JAAVXB010000003.1"/>
</dbReference>
<dbReference type="InterPro" id="IPR044005">
    <property type="entry name" value="DZR_2"/>
</dbReference>
<organism evidence="3 4">
    <name type="scientific">Solimonas marina</name>
    <dbReference type="NCBI Taxonomy" id="2714601"/>
    <lineage>
        <taxon>Bacteria</taxon>
        <taxon>Pseudomonadati</taxon>
        <taxon>Pseudomonadota</taxon>
        <taxon>Gammaproteobacteria</taxon>
        <taxon>Nevskiales</taxon>
        <taxon>Nevskiaceae</taxon>
        <taxon>Solimonas</taxon>
    </lineage>
</organism>
<feature type="domain" description="Double zinc ribbon" evidence="2">
    <location>
        <begin position="9"/>
        <end position="61"/>
    </location>
</feature>
<dbReference type="AlphaFoldDB" id="A0A969WB18"/>
<dbReference type="PANTHER" id="PTHR47505">
    <property type="entry name" value="DNA UTILIZATION PROTEIN YHGH"/>
    <property type="match status" value="1"/>
</dbReference>
<evidence type="ECO:0000259" key="2">
    <source>
        <dbReference type="Pfam" id="PF18912"/>
    </source>
</evidence>
<dbReference type="Gene3D" id="3.40.50.2020">
    <property type="match status" value="1"/>
</dbReference>
<dbReference type="Pfam" id="PF18912">
    <property type="entry name" value="DZR_2"/>
    <property type="match status" value="1"/>
</dbReference>